<dbReference type="InterPro" id="IPR011527">
    <property type="entry name" value="ABC1_TM_dom"/>
</dbReference>
<dbReference type="InterPro" id="IPR036640">
    <property type="entry name" value="ABC1_TM_sf"/>
</dbReference>
<keyword evidence="5 7" id="KW-1133">Transmembrane helix</keyword>
<keyword evidence="3" id="KW-0547">Nucleotide-binding</keyword>
<reference evidence="10 11" key="1">
    <citation type="submission" date="2024-02" db="EMBL/GenBank/DDBJ databases">
        <title>Deinococcus aluminii NBRC 112889.</title>
        <authorList>
            <person name="Ichikawa N."/>
            <person name="Katano-Makiyama Y."/>
            <person name="Hidaka K."/>
        </authorList>
    </citation>
    <scope>NUCLEOTIDE SEQUENCE [LARGE SCALE GENOMIC DNA]</scope>
    <source>
        <strain evidence="10 11">NBRC 112889</strain>
    </source>
</reference>
<dbReference type="CDD" id="cd03254">
    <property type="entry name" value="ABCC_Glucan_exporter_like"/>
    <property type="match status" value="1"/>
</dbReference>
<protein>
    <submittedName>
        <fullName evidence="10">ABC transporter ATP-binding protein TM_0288</fullName>
    </submittedName>
</protein>
<dbReference type="SUPFAM" id="SSF52540">
    <property type="entry name" value="P-loop containing nucleoside triphosphate hydrolases"/>
    <property type="match status" value="1"/>
</dbReference>
<dbReference type="PROSITE" id="PS50893">
    <property type="entry name" value="ABC_TRANSPORTER_2"/>
    <property type="match status" value="1"/>
</dbReference>
<feature type="transmembrane region" description="Helical" evidence="7">
    <location>
        <begin position="29"/>
        <end position="49"/>
    </location>
</feature>
<evidence type="ECO:0000256" key="5">
    <source>
        <dbReference type="ARBA" id="ARBA00022989"/>
    </source>
</evidence>
<sequence>MTRPDPLDAAKKSFDAHLTRRIFGYLKPYVWLAAASVVLALLLAVLSPLPTLVQKHAIDAFLSPFERNSALDAAALYRGLTLTALGYMGLRVLQFVLNYASTLAIGYLGQNVLRDIRTDVFSKLQRLHLAYFDQNPVGRLITRVTSDVDAINQFITGGLITLITSSLLILVYATFMLRLNWHLALISFAVLPVLFLATNFFRARLRDAFRATRLQQAIVNSRLNENITGMLTVQLFGREARTALDFDHANRALLVANANSVRWFSLFQPTVSVLGQVAVALVLYFSARQILGTDAVGAGLAGAVTVGTLFAFVQWTQQLFQPIQDLADVFNNLQAAMASSERIFGVLDTEEEITDKPGAKKLENFQGRVDFERVWFAYDQTVTAQTPDSDDRWILRGIDLHIRPGESVALVGATGAGKTSVTALVSRFYDVQRGAVKVDGTDVRDLAQHDLRKHVGVVLQDVFLFAGTIESNLTLNNPDIPHERVVEACRYVGVHDFILSLPEGYQTEVRERGATLSTGQKQLLAFARALIQNPDILLVLDEATANVDTETELRIQHALEKVMQGRTSIIIAHRLSTIEHCDRIVVMRRGRIVEEGSHRELLEKGGYYARLHRLQYAQAEAAD</sequence>
<organism evidence="10 11">
    <name type="scientific">Deinococcus aluminii</name>
    <dbReference type="NCBI Taxonomy" id="1656885"/>
    <lineage>
        <taxon>Bacteria</taxon>
        <taxon>Thermotogati</taxon>
        <taxon>Deinococcota</taxon>
        <taxon>Deinococci</taxon>
        <taxon>Deinococcales</taxon>
        <taxon>Deinococcaceae</taxon>
        <taxon>Deinococcus</taxon>
    </lineage>
</organism>
<evidence type="ECO:0000256" key="2">
    <source>
        <dbReference type="ARBA" id="ARBA00022692"/>
    </source>
</evidence>
<gene>
    <name evidence="10" type="ORF">Dalu01_01346</name>
</gene>
<dbReference type="RefSeq" id="WP_345452495.1">
    <property type="nucleotide sequence ID" value="NZ_BAABRV010000002.1"/>
</dbReference>
<evidence type="ECO:0000256" key="7">
    <source>
        <dbReference type="SAM" id="Phobius"/>
    </source>
</evidence>
<feature type="transmembrane region" description="Helical" evidence="7">
    <location>
        <begin position="154"/>
        <end position="175"/>
    </location>
</feature>
<feature type="domain" description="ABC transporter" evidence="8">
    <location>
        <begin position="369"/>
        <end position="614"/>
    </location>
</feature>
<dbReference type="EMBL" id="BAABRV010000002">
    <property type="protein sequence ID" value="GAA5532953.1"/>
    <property type="molecule type" value="Genomic_DNA"/>
</dbReference>
<dbReference type="Pfam" id="PF00664">
    <property type="entry name" value="ABC_membrane"/>
    <property type="match status" value="1"/>
</dbReference>
<feature type="transmembrane region" description="Helical" evidence="7">
    <location>
        <begin position="96"/>
        <end position="113"/>
    </location>
</feature>
<name>A0ABP9XC56_9DEIO</name>
<comment type="caution">
    <text evidence="10">The sequence shown here is derived from an EMBL/GenBank/DDBJ whole genome shotgun (WGS) entry which is preliminary data.</text>
</comment>
<feature type="transmembrane region" description="Helical" evidence="7">
    <location>
        <begin position="181"/>
        <end position="201"/>
    </location>
</feature>
<dbReference type="Pfam" id="PF00005">
    <property type="entry name" value="ABC_tran"/>
    <property type="match status" value="1"/>
</dbReference>
<dbReference type="SUPFAM" id="SSF90123">
    <property type="entry name" value="ABC transporter transmembrane region"/>
    <property type="match status" value="1"/>
</dbReference>
<evidence type="ECO:0000256" key="1">
    <source>
        <dbReference type="ARBA" id="ARBA00004651"/>
    </source>
</evidence>
<dbReference type="PANTHER" id="PTHR43394">
    <property type="entry name" value="ATP-DEPENDENT PERMEASE MDL1, MITOCHONDRIAL"/>
    <property type="match status" value="1"/>
</dbReference>
<dbReference type="PANTHER" id="PTHR43394:SF1">
    <property type="entry name" value="ATP-BINDING CASSETTE SUB-FAMILY B MEMBER 10, MITOCHONDRIAL"/>
    <property type="match status" value="1"/>
</dbReference>
<accession>A0ABP9XC56</accession>
<evidence type="ECO:0000259" key="8">
    <source>
        <dbReference type="PROSITE" id="PS50893"/>
    </source>
</evidence>
<keyword evidence="4 10" id="KW-0067">ATP-binding</keyword>
<evidence type="ECO:0000256" key="4">
    <source>
        <dbReference type="ARBA" id="ARBA00022840"/>
    </source>
</evidence>
<dbReference type="SMART" id="SM00382">
    <property type="entry name" value="AAA"/>
    <property type="match status" value="1"/>
</dbReference>
<feature type="domain" description="ABC transmembrane type-1" evidence="9">
    <location>
        <begin position="34"/>
        <end position="335"/>
    </location>
</feature>
<dbReference type="InterPro" id="IPR039421">
    <property type="entry name" value="Type_1_exporter"/>
</dbReference>
<proteinExistence type="predicted"/>
<dbReference type="GO" id="GO:0005524">
    <property type="term" value="F:ATP binding"/>
    <property type="evidence" value="ECO:0007669"/>
    <property type="project" value="UniProtKB-KW"/>
</dbReference>
<keyword evidence="11" id="KW-1185">Reference proteome</keyword>
<evidence type="ECO:0000313" key="10">
    <source>
        <dbReference type="EMBL" id="GAA5532953.1"/>
    </source>
</evidence>
<dbReference type="PROSITE" id="PS50929">
    <property type="entry name" value="ABC_TM1F"/>
    <property type="match status" value="1"/>
</dbReference>
<dbReference type="CDD" id="cd18544">
    <property type="entry name" value="ABC_6TM_TmrA_like"/>
    <property type="match status" value="1"/>
</dbReference>
<dbReference type="InterPro" id="IPR003439">
    <property type="entry name" value="ABC_transporter-like_ATP-bd"/>
</dbReference>
<dbReference type="Gene3D" id="1.20.1560.10">
    <property type="entry name" value="ABC transporter type 1, transmembrane domain"/>
    <property type="match status" value="1"/>
</dbReference>
<feature type="transmembrane region" description="Helical" evidence="7">
    <location>
        <begin position="263"/>
        <end position="285"/>
    </location>
</feature>
<evidence type="ECO:0000313" key="11">
    <source>
        <dbReference type="Proteomes" id="UP001404956"/>
    </source>
</evidence>
<feature type="transmembrane region" description="Helical" evidence="7">
    <location>
        <begin position="291"/>
        <end position="313"/>
    </location>
</feature>
<keyword evidence="2 7" id="KW-0812">Transmembrane</keyword>
<dbReference type="InterPro" id="IPR027417">
    <property type="entry name" value="P-loop_NTPase"/>
</dbReference>
<evidence type="ECO:0000256" key="6">
    <source>
        <dbReference type="ARBA" id="ARBA00023136"/>
    </source>
</evidence>
<evidence type="ECO:0000259" key="9">
    <source>
        <dbReference type="PROSITE" id="PS50929"/>
    </source>
</evidence>
<comment type="subcellular location">
    <subcellularLocation>
        <location evidence="1">Cell membrane</location>
        <topology evidence="1">Multi-pass membrane protein</topology>
    </subcellularLocation>
</comment>
<evidence type="ECO:0000256" key="3">
    <source>
        <dbReference type="ARBA" id="ARBA00022741"/>
    </source>
</evidence>
<dbReference type="Gene3D" id="3.40.50.300">
    <property type="entry name" value="P-loop containing nucleotide triphosphate hydrolases"/>
    <property type="match status" value="1"/>
</dbReference>
<dbReference type="Proteomes" id="UP001404956">
    <property type="component" value="Unassembled WGS sequence"/>
</dbReference>
<keyword evidence="6 7" id="KW-0472">Membrane</keyword>
<dbReference type="InterPro" id="IPR003593">
    <property type="entry name" value="AAA+_ATPase"/>
</dbReference>